<dbReference type="PIRSF" id="PIRSF002741">
    <property type="entry name" value="MppA"/>
    <property type="match status" value="1"/>
</dbReference>
<dbReference type="SUPFAM" id="SSF53850">
    <property type="entry name" value="Periplasmic binding protein-like II"/>
    <property type="match status" value="1"/>
</dbReference>
<dbReference type="Proteomes" id="UP000237655">
    <property type="component" value="Plasmid p4"/>
</dbReference>
<dbReference type="GO" id="GO:0030288">
    <property type="term" value="C:outer membrane-bounded periplasmic space"/>
    <property type="evidence" value="ECO:0007669"/>
    <property type="project" value="UniProtKB-ARBA"/>
</dbReference>
<dbReference type="Gene3D" id="3.10.105.10">
    <property type="entry name" value="Dipeptide-binding Protein, Domain 3"/>
    <property type="match status" value="1"/>
</dbReference>
<comment type="similarity">
    <text evidence="2">Belongs to the bacterial solute-binding protein 5 family.</text>
</comment>
<proteinExistence type="inferred from homology"/>
<accession>A0A5C2H8F6</accession>
<protein>
    <submittedName>
        <fullName evidence="7">ABC transporter substrate-binding protein</fullName>
    </submittedName>
</protein>
<evidence type="ECO:0000256" key="1">
    <source>
        <dbReference type="ARBA" id="ARBA00004418"/>
    </source>
</evidence>
<organism evidence="7 8">
    <name type="scientific">Pukyongiella litopenaei</name>
    <dbReference type="NCBI Taxonomy" id="2605946"/>
    <lineage>
        <taxon>Bacteria</taxon>
        <taxon>Pseudomonadati</taxon>
        <taxon>Pseudomonadota</taxon>
        <taxon>Alphaproteobacteria</taxon>
        <taxon>Rhodobacterales</taxon>
        <taxon>Paracoccaceae</taxon>
        <taxon>Pukyongiella</taxon>
    </lineage>
</organism>
<dbReference type="Gene3D" id="3.40.190.10">
    <property type="entry name" value="Periplasmic binding protein-like II"/>
    <property type="match status" value="1"/>
</dbReference>
<dbReference type="GO" id="GO:0043190">
    <property type="term" value="C:ATP-binding cassette (ABC) transporter complex"/>
    <property type="evidence" value="ECO:0007669"/>
    <property type="project" value="InterPro"/>
</dbReference>
<evidence type="ECO:0000313" key="8">
    <source>
        <dbReference type="Proteomes" id="UP000237655"/>
    </source>
</evidence>
<keyword evidence="4 5" id="KW-0732">Signal</keyword>
<evidence type="ECO:0000313" key="7">
    <source>
        <dbReference type="EMBL" id="QEP30641.1"/>
    </source>
</evidence>
<evidence type="ECO:0000256" key="2">
    <source>
        <dbReference type="ARBA" id="ARBA00005695"/>
    </source>
</evidence>
<evidence type="ECO:0000256" key="4">
    <source>
        <dbReference type="ARBA" id="ARBA00022729"/>
    </source>
</evidence>
<dbReference type="AlphaFoldDB" id="A0A5C2H8F6"/>
<evidence type="ECO:0000256" key="3">
    <source>
        <dbReference type="ARBA" id="ARBA00022448"/>
    </source>
</evidence>
<dbReference type="Gene3D" id="3.90.76.10">
    <property type="entry name" value="Dipeptide-binding Protein, Domain 1"/>
    <property type="match status" value="1"/>
</dbReference>
<dbReference type="InterPro" id="IPR039424">
    <property type="entry name" value="SBP_5"/>
</dbReference>
<dbReference type="Pfam" id="PF00496">
    <property type="entry name" value="SBP_bac_5"/>
    <property type="match status" value="1"/>
</dbReference>
<dbReference type="PANTHER" id="PTHR30290:SF9">
    <property type="entry name" value="OLIGOPEPTIDE-BINDING PROTEIN APPA"/>
    <property type="match status" value="1"/>
</dbReference>
<dbReference type="GO" id="GO:0015833">
    <property type="term" value="P:peptide transport"/>
    <property type="evidence" value="ECO:0007669"/>
    <property type="project" value="TreeGrafter"/>
</dbReference>
<name>A0A5C2H8F6_9RHOB</name>
<reference evidence="7 8" key="1">
    <citation type="submission" date="2019-09" db="EMBL/GenBank/DDBJ databases">
        <title>Novel bacterium SH-1.</title>
        <authorList>
            <person name="Kim Y.-S."/>
            <person name="Kim K.-H."/>
        </authorList>
    </citation>
    <scope>NUCLEOTIDE SEQUENCE [LARGE SCALE GENOMIC DNA]</scope>
    <source>
        <strain evidence="7 8">SH-1</strain>
        <plasmid evidence="7 8">p4</plasmid>
    </source>
</reference>
<dbReference type="PANTHER" id="PTHR30290">
    <property type="entry name" value="PERIPLASMIC BINDING COMPONENT OF ABC TRANSPORTER"/>
    <property type="match status" value="1"/>
</dbReference>
<keyword evidence="3" id="KW-0813">Transport</keyword>
<dbReference type="InterPro" id="IPR000914">
    <property type="entry name" value="SBP_5_dom"/>
</dbReference>
<geneLocation type="plasmid" evidence="7 8">
    <name>p4</name>
</geneLocation>
<keyword evidence="7" id="KW-0614">Plasmid</keyword>
<gene>
    <name evidence="7" type="ORF">C6Y53_20805</name>
</gene>
<dbReference type="EMBL" id="CP043622">
    <property type="protein sequence ID" value="QEP30641.1"/>
    <property type="molecule type" value="Genomic_DNA"/>
</dbReference>
<keyword evidence="8" id="KW-1185">Reference proteome</keyword>
<dbReference type="InterPro" id="IPR030678">
    <property type="entry name" value="Peptide/Ni-bd"/>
</dbReference>
<evidence type="ECO:0000256" key="5">
    <source>
        <dbReference type="SAM" id="SignalP"/>
    </source>
</evidence>
<sequence>MNLRSLLTGALLGVCCLSVAPAPADAGKDDDTLNFVWRRDPQTLDFYNVLESSGLTLGVNVWDTLIYTNTETGEFEPLLAATWEWISPTELRFTLRKDVTFHNGEPFNADDVVYTVDMVTDKDNPVINQQMVAWIDRAEKIDDYTVSIFLKKPFAAALAYLAIGVPIYPNEYGAAVGKEGMATEPVGTGPYKVVSFEAGKQYTLEKWDGYFDGVKPKATIGTVVLRTLKDAQLRVAELMGGTADMAWDVDFDQAKQMDQMPNLTFRPVGTMRTQFLVLEPNGMKGPHPLTDIRVRQAIAHAINREAIVDNLLSKGSELTDVVCHPGMFGCVSDAEAYAYDPEEARRLLAEAGFADGFTVEMWETSSHTISEAIAGDLRNVGITANLHTVTWPAMYDAWTSGESLIAQSSTTHWSIKDVSITMSAYFGGNPQDIARDEELHALIDQANESIDPEERKAIYSQALARITENVYWVPLWNLSNNYVLNSDLDFTGAFDEIIRFNEASWK</sequence>
<feature type="signal peptide" evidence="5">
    <location>
        <begin position="1"/>
        <end position="26"/>
    </location>
</feature>
<evidence type="ECO:0000259" key="6">
    <source>
        <dbReference type="Pfam" id="PF00496"/>
    </source>
</evidence>
<dbReference type="CDD" id="cd08515">
    <property type="entry name" value="PBP2_NikA_DppA_OppA_like_10"/>
    <property type="match status" value="1"/>
</dbReference>
<feature type="domain" description="Solute-binding protein family 5" evidence="6">
    <location>
        <begin position="74"/>
        <end position="428"/>
    </location>
</feature>
<feature type="chain" id="PRO_5023095846" evidence="5">
    <location>
        <begin position="27"/>
        <end position="506"/>
    </location>
</feature>
<dbReference type="KEGG" id="thas:C6Y53_20805"/>
<dbReference type="GO" id="GO:1904680">
    <property type="term" value="F:peptide transmembrane transporter activity"/>
    <property type="evidence" value="ECO:0007669"/>
    <property type="project" value="TreeGrafter"/>
</dbReference>
<comment type="subcellular location">
    <subcellularLocation>
        <location evidence="1">Periplasm</location>
    </subcellularLocation>
</comment>
<dbReference type="RefSeq" id="WP_149615811.1">
    <property type="nucleotide sequence ID" value="NZ_CP043622.1"/>
</dbReference>